<dbReference type="PANTHER" id="PTHR10956">
    <property type="entry name" value="60S RIBOSOMAL PROTEIN L31"/>
    <property type="match status" value="1"/>
</dbReference>
<dbReference type="Pfam" id="PF01198">
    <property type="entry name" value="Ribosomal_L31e"/>
    <property type="match status" value="1"/>
</dbReference>
<evidence type="ECO:0000256" key="1">
    <source>
        <dbReference type="ARBA" id="ARBA00010808"/>
    </source>
</evidence>
<dbReference type="AlphaFoldDB" id="A0A8C2R2Z4"/>
<proteinExistence type="inferred from homology"/>
<keyword evidence="3" id="KW-0687">Ribonucleoprotein</keyword>
<dbReference type="Gene3D" id="3.10.440.10">
    <property type="match status" value="1"/>
</dbReference>
<protein>
    <submittedName>
        <fullName evidence="5">Uncharacterized protein</fullName>
    </submittedName>
</protein>
<feature type="region of interest" description="Disordered" evidence="4">
    <location>
        <begin position="1"/>
        <end position="59"/>
    </location>
</feature>
<reference evidence="5" key="2">
    <citation type="submission" date="2025-08" db="UniProtKB">
        <authorList>
            <consortium name="Ensembl"/>
        </authorList>
    </citation>
    <scope>IDENTIFICATION</scope>
</reference>
<dbReference type="GO" id="GO:0022625">
    <property type="term" value="C:cytosolic large ribosomal subunit"/>
    <property type="evidence" value="ECO:0007669"/>
    <property type="project" value="TreeGrafter"/>
</dbReference>
<dbReference type="GO" id="GO:0002181">
    <property type="term" value="P:cytoplasmic translation"/>
    <property type="evidence" value="ECO:0007669"/>
    <property type="project" value="TreeGrafter"/>
</dbReference>
<dbReference type="PANTHER" id="PTHR10956:SF41">
    <property type="entry name" value="60S RIBOSOMAL PROTEIN L31-RELATED"/>
    <property type="match status" value="1"/>
</dbReference>
<dbReference type="InterPro" id="IPR023621">
    <property type="entry name" value="Ribosomal_eL31_dom_sf"/>
</dbReference>
<sequence length="124" mass="13990">MCLPLDSHDPTNASTAAPGSRDLEQAAERILGQWEPAQDKEPKPGKSGRMAPARKGGEKQCWSTINEAVIREYTINIYKCIHGVGFKKCAPRTLKDIWKFAMKEMGRLDVSINTRFNKRIWATE</sequence>
<dbReference type="GO" id="GO:0003735">
    <property type="term" value="F:structural constituent of ribosome"/>
    <property type="evidence" value="ECO:0007669"/>
    <property type="project" value="InterPro"/>
</dbReference>
<evidence type="ECO:0000256" key="2">
    <source>
        <dbReference type="ARBA" id="ARBA00022980"/>
    </source>
</evidence>
<dbReference type="SMART" id="SM01380">
    <property type="entry name" value="Ribosomal_L31e"/>
    <property type="match status" value="1"/>
</dbReference>
<dbReference type="Ensembl" id="ENSCHIT00010031988.1">
    <property type="protein sequence ID" value="ENSCHIP00010022651.1"/>
    <property type="gene ID" value="ENSCHIG00010016818.1"/>
</dbReference>
<keyword evidence="2" id="KW-0689">Ribosomal protein</keyword>
<reference evidence="5" key="1">
    <citation type="submission" date="2019-03" db="EMBL/GenBank/DDBJ databases">
        <title>Genome sequencing and reference-guided assembly of Black Bengal Goat (Capra hircus).</title>
        <authorList>
            <person name="Siddiki A.Z."/>
            <person name="Baten A."/>
            <person name="Billah M."/>
            <person name="Alam M.A.U."/>
            <person name="Shawrob K.S.M."/>
            <person name="Saha S."/>
            <person name="Chowdhury M."/>
            <person name="Rahman A.H."/>
            <person name="Stear M."/>
            <person name="Miah G."/>
            <person name="Das G.B."/>
            <person name="Hossain M.M."/>
            <person name="Kumkum M."/>
            <person name="Islam M.S."/>
            <person name="Mollah A.M."/>
            <person name="Ahsan A."/>
            <person name="Tusar F."/>
            <person name="Khan M.K.I."/>
        </authorList>
    </citation>
    <scope>NUCLEOTIDE SEQUENCE [LARGE SCALE GENOMIC DNA]</scope>
</reference>
<dbReference type="InterPro" id="IPR000054">
    <property type="entry name" value="Ribosomal_eL31"/>
</dbReference>
<accession>A0A8C2R2Z4</accession>
<comment type="similarity">
    <text evidence="1">Belongs to the eukaryotic ribosomal protein eL31 family.</text>
</comment>
<organism evidence="5">
    <name type="scientific">Capra hircus</name>
    <name type="common">Goat</name>
    <dbReference type="NCBI Taxonomy" id="9925"/>
    <lineage>
        <taxon>Eukaryota</taxon>
        <taxon>Metazoa</taxon>
        <taxon>Chordata</taxon>
        <taxon>Craniata</taxon>
        <taxon>Vertebrata</taxon>
        <taxon>Euteleostomi</taxon>
        <taxon>Mammalia</taxon>
        <taxon>Eutheria</taxon>
        <taxon>Laurasiatheria</taxon>
        <taxon>Artiodactyla</taxon>
        <taxon>Ruminantia</taxon>
        <taxon>Pecora</taxon>
        <taxon>Bovidae</taxon>
        <taxon>Caprinae</taxon>
        <taxon>Capra</taxon>
    </lineage>
</organism>
<evidence type="ECO:0000256" key="4">
    <source>
        <dbReference type="SAM" id="MobiDB-lite"/>
    </source>
</evidence>
<evidence type="ECO:0000313" key="5">
    <source>
        <dbReference type="Ensembl" id="ENSCHIP00010022651.1"/>
    </source>
</evidence>
<dbReference type="SUPFAM" id="SSF54575">
    <property type="entry name" value="Ribosomal protein L31e"/>
    <property type="match status" value="1"/>
</dbReference>
<name>A0A8C2R2Z4_CAPHI</name>
<evidence type="ECO:0000256" key="3">
    <source>
        <dbReference type="ARBA" id="ARBA00023274"/>
    </source>
</evidence>